<proteinExistence type="predicted"/>
<name>A0AAD6V4T0_9AGAR</name>
<dbReference type="InterPro" id="IPR036291">
    <property type="entry name" value="NAD(P)-bd_dom_sf"/>
</dbReference>
<organism evidence="1 2">
    <name type="scientific">Mycena pura</name>
    <dbReference type="NCBI Taxonomy" id="153505"/>
    <lineage>
        <taxon>Eukaryota</taxon>
        <taxon>Fungi</taxon>
        <taxon>Dikarya</taxon>
        <taxon>Basidiomycota</taxon>
        <taxon>Agaricomycotina</taxon>
        <taxon>Agaricomycetes</taxon>
        <taxon>Agaricomycetidae</taxon>
        <taxon>Agaricales</taxon>
        <taxon>Marasmiineae</taxon>
        <taxon>Mycenaceae</taxon>
        <taxon>Mycena</taxon>
    </lineage>
</organism>
<dbReference type="SUPFAM" id="SSF51735">
    <property type="entry name" value="NAD(P)-binding Rossmann-fold domains"/>
    <property type="match status" value="1"/>
</dbReference>
<dbReference type="Proteomes" id="UP001219525">
    <property type="component" value="Unassembled WGS sequence"/>
</dbReference>
<gene>
    <name evidence="1" type="ORF">GGX14DRAFT_461950</name>
</gene>
<evidence type="ECO:0008006" key="3">
    <source>
        <dbReference type="Google" id="ProtNLM"/>
    </source>
</evidence>
<dbReference type="PANTHER" id="PTHR14097">
    <property type="entry name" value="OXIDOREDUCTASE HTATIP2"/>
    <property type="match status" value="1"/>
</dbReference>
<sequence length="206" mass="22588">MKLILAGATGFIGSEILRQCLRAPAFTSIIVLSRRALPVTLAKHTKLTVIIMKDFTVYPAEVLSQLEGADACIWSMGTTAAIPEVELDYPLAFARAFAPTIPARQTAFRFLHTSGGKAETELLAFAQEEAQTRRWETYVARPAMVFKKEGDILKRMGGFVTGTVRVDVLAAVMIDVVCSRNQDGRIIENAEIMERGTLLVKGQKGK</sequence>
<dbReference type="Gene3D" id="3.40.50.720">
    <property type="entry name" value="NAD(P)-binding Rossmann-like Domain"/>
    <property type="match status" value="1"/>
</dbReference>
<protein>
    <recommendedName>
        <fullName evidence="3">NAD(P)-binding domain-containing protein</fullName>
    </recommendedName>
</protein>
<dbReference type="PANTHER" id="PTHR14097:SF9">
    <property type="entry name" value="EPIMERASE, PUTATIVE (AFU_ORTHOLOGUE AFUA_8G07320)-RELATED"/>
    <property type="match status" value="1"/>
</dbReference>
<reference evidence="1" key="1">
    <citation type="submission" date="2023-03" db="EMBL/GenBank/DDBJ databases">
        <title>Massive genome expansion in bonnet fungi (Mycena s.s.) driven by repeated elements and novel gene families across ecological guilds.</title>
        <authorList>
            <consortium name="Lawrence Berkeley National Laboratory"/>
            <person name="Harder C.B."/>
            <person name="Miyauchi S."/>
            <person name="Viragh M."/>
            <person name="Kuo A."/>
            <person name="Thoen E."/>
            <person name="Andreopoulos B."/>
            <person name="Lu D."/>
            <person name="Skrede I."/>
            <person name="Drula E."/>
            <person name="Henrissat B."/>
            <person name="Morin E."/>
            <person name="Kohler A."/>
            <person name="Barry K."/>
            <person name="LaButti K."/>
            <person name="Morin E."/>
            <person name="Salamov A."/>
            <person name="Lipzen A."/>
            <person name="Mereny Z."/>
            <person name="Hegedus B."/>
            <person name="Baldrian P."/>
            <person name="Stursova M."/>
            <person name="Weitz H."/>
            <person name="Taylor A."/>
            <person name="Grigoriev I.V."/>
            <person name="Nagy L.G."/>
            <person name="Martin F."/>
            <person name="Kauserud H."/>
        </authorList>
    </citation>
    <scope>NUCLEOTIDE SEQUENCE</scope>
    <source>
        <strain evidence="1">9144</strain>
    </source>
</reference>
<dbReference type="EMBL" id="JARJCW010000052">
    <property type="protein sequence ID" value="KAJ7203010.1"/>
    <property type="molecule type" value="Genomic_DNA"/>
</dbReference>
<comment type="caution">
    <text evidence="1">The sequence shown here is derived from an EMBL/GenBank/DDBJ whole genome shotgun (WGS) entry which is preliminary data.</text>
</comment>
<evidence type="ECO:0000313" key="1">
    <source>
        <dbReference type="EMBL" id="KAJ7203010.1"/>
    </source>
</evidence>
<evidence type="ECO:0000313" key="2">
    <source>
        <dbReference type="Proteomes" id="UP001219525"/>
    </source>
</evidence>
<keyword evidence="2" id="KW-1185">Reference proteome</keyword>
<dbReference type="AlphaFoldDB" id="A0AAD6V4T0"/>
<accession>A0AAD6V4T0</accession>